<dbReference type="KEGG" id="prz:GZH47_11090"/>
<dbReference type="AlphaFoldDB" id="A0A6C0NYM4"/>
<accession>A0A6C0NYM4</accession>
<protein>
    <submittedName>
        <fullName evidence="2">Uncharacterized protein</fullName>
    </submittedName>
</protein>
<keyword evidence="3" id="KW-1185">Reference proteome</keyword>
<evidence type="ECO:0000313" key="3">
    <source>
        <dbReference type="Proteomes" id="UP000479114"/>
    </source>
</evidence>
<organism evidence="2 3">
    <name type="scientific">Paenibacillus rhizovicinus</name>
    <dbReference type="NCBI Taxonomy" id="2704463"/>
    <lineage>
        <taxon>Bacteria</taxon>
        <taxon>Bacillati</taxon>
        <taxon>Bacillota</taxon>
        <taxon>Bacilli</taxon>
        <taxon>Bacillales</taxon>
        <taxon>Paenibacillaceae</taxon>
        <taxon>Paenibacillus</taxon>
    </lineage>
</organism>
<feature type="coiled-coil region" evidence="1">
    <location>
        <begin position="1"/>
        <end position="35"/>
    </location>
</feature>
<dbReference type="EMBL" id="CP048286">
    <property type="protein sequence ID" value="QHW31335.1"/>
    <property type="molecule type" value="Genomic_DNA"/>
</dbReference>
<keyword evidence="1" id="KW-0175">Coiled coil</keyword>
<name>A0A6C0NYM4_9BACL</name>
<reference evidence="2 3" key="1">
    <citation type="submission" date="2020-02" db="EMBL/GenBank/DDBJ databases">
        <title>Paenibacillus sp. nov., isolated from rhizosphere soil of tomato.</title>
        <authorList>
            <person name="Weon H.-Y."/>
            <person name="Lee S.A."/>
        </authorList>
    </citation>
    <scope>NUCLEOTIDE SEQUENCE [LARGE SCALE GENOMIC DNA]</scope>
    <source>
        <strain evidence="2 3">14171R-81</strain>
    </source>
</reference>
<dbReference type="Proteomes" id="UP000479114">
    <property type="component" value="Chromosome"/>
</dbReference>
<gene>
    <name evidence="2" type="ORF">GZH47_11090</name>
</gene>
<evidence type="ECO:0000256" key="1">
    <source>
        <dbReference type="SAM" id="Coils"/>
    </source>
</evidence>
<proteinExistence type="predicted"/>
<sequence length="115" mass="13613">MNEKVRSYFRLKRKQKELEQELAELREEILAYCAENEATSMEVGNYTVKVVAHRRKEYDEAKLFEVLPDLELWKLLSSPDTAKISNLVKLNVLSDERLKDTYTVKEVSYLQVERK</sequence>
<evidence type="ECO:0000313" key="2">
    <source>
        <dbReference type="EMBL" id="QHW31335.1"/>
    </source>
</evidence>
<dbReference type="RefSeq" id="WP_162640143.1">
    <property type="nucleotide sequence ID" value="NZ_CP048286.1"/>
</dbReference>